<dbReference type="Proteomes" id="UP000515317">
    <property type="component" value="Chromosome"/>
</dbReference>
<evidence type="ECO:0000256" key="4">
    <source>
        <dbReference type="ARBA" id="ARBA00023136"/>
    </source>
</evidence>
<evidence type="ECO:0000256" key="1">
    <source>
        <dbReference type="ARBA" id="ARBA00004141"/>
    </source>
</evidence>
<keyword evidence="2 5" id="KW-0812">Transmembrane</keyword>
<dbReference type="PANTHER" id="PTHR43701:SF2">
    <property type="entry name" value="MEMBRANE TRANSPORTER PROTEIN YJNA-RELATED"/>
    <property type="match status" value="1"/>
</dbReference>
<evidence type="ECO:0000256" key="5">
    <source>
        <dbReference type="RuleBase" id="RU363041"/>
    </source>
</evidence>
<dbReference type="KEGG" id="tso:IZ6_10640"/>
<dbReference type="EMBL" id="AP023361">
    <property type="protein sequence ID" value="BCJ90329.1"/>
    <property type="molecule type" value="Genomic_DNA"/>
</dbReference>
<feature type="transmembrane region" description="Helical" evidence="5">
    <location>
        <begin position="12"/>
        <end position="37"/>
    </location>
</feature>
<feature type="transmembrane region" description="Helical" evidence="5">
    <location>
        <begin position="200"/>
        <end position="219"/>
    </location>
</feature>
<feature type="transmembrane region" description="Helical" evidence="5">
    <location>
        <begin position="43"/>
        <end position="62"/>
    </location>
</feature>
<evidence type="ECO:0000256" key="2">
    <source>
        <dbReference type="ARBA" id="ARBA00022692"/>
    </source>
</evidence>
<feature type="transmembrane region" description="Helical" evidence="5">
    <location>
        <begin position="138"/>
        <end position="162"/>
    </location>
</feature>
<reference evidence="6 7" key="1">
    <citation type="submission" date="2020-08" db="EMBL/GenBank/DDBJ databases">
        <title>Genome sequence of Rhizobiales bacterium strain IZ6.</title>
        <authorList>
            <person name="Nakai R."/>
            <person name="Naganuma T."/>
        </authorList>
    </citation>
    <scope>NUCLEOTIDE SEQUENCE [LARGE SCALE GENOMIC DNA]</scope>
    <source>
        <strain evidence="6 7">IZ6</strain>
    </source>
</reference>
<keyword evidence="4 5" id="KW-0472">Membrane</keyword>
<dbReference type="InterPro" id="IPR002781">
    <property type="entry name" value="TM_pro_TauE-like"/>
</dbReference>
<organism evidence="6 7">
    <name type="scientific">Terrihabitans soli</name>
    <dbReference type="NCBI Taxonomy" id="708113"/>
    <lineage>
        <taxon>Bacteria</taxon>
        <taxon>Pseudomonadati</taxon>
        <taxon>Pseudomonadota</taxon>
        <taxon>Alphaproteobacteria</taxon>
        <taxon>Hyphomicrobiales</taxon>
        <taxon>Terrihabitans</taxon>
    </lineage>
</organism>
<proteinExistence type="inferred from homology"/>
<keyword evidence="5" id="KW-1003">Cell membrane</keyword>
<feature type="transmembrane region" description="Helical" evidence="5">
    <location>
        <begin position="231"/>
        <end position="248"/>
    </location>
</feature>
<name>A0A6S6QN00_9HYPH</name>
<dbReference type="AlphaFoldDB" id="A0A6S6QN00"/>
<evidence type="ECO:0000313" key="6">
    <source>
        <dbReference type="EMBL" id="BCJ90329.1"/>
    </source>
</evidence>
<dbReference type="RefSeq" id="WP_222876962.1">
    <property type="nucleotide sequence ID" value="NZ_AP023361.1"/>
</dbReference>
<feature type="transmembrane region" description="Helical" evidence="5">
    <location>
        <begin position="168"/>
        <end position="188"/>
    </location>
</feature>
<evidence type="ECO:0000313" key="7">
    <source>
        <dbReference type="Proteomes" id="UP000515317"/>
    </source>
</evidence>
<keyword evidence="7" id="KW-1185">Reference proteome</keyword>
<evidence type="ECO:0000256" key="3">
    <source>
        <dbReference type="ARBA" id="ARBA00022989"/>
    </source>
</evidence>
<dbReference type="PANTHER" id="PTHR43701">
    <property type="entry name" value="MEMBRANE TRANSPORTER PROTEIN MJ0441-RELATED"/>
    <property type="match status" value="1"/>
</dbReference>
<protein>
    <recommendedName>
        <fullName evidence="5">Probable membrane transporter protein</fullName>
    </recommendedName>
</protein>
<keyword evidence="3 5" id="KW-1133">Transmembrane helix</keyword>
<accession>A0A6S6QN00</accession>
<comment type="subcellular location">
    <subcellularLocation>
        <location evidence="5">Cell membrane</location>
        <topology evidence="5">Multi-pass membrane protein</topology>
    </subcellularLocation>
    <subcellularLocation>
        <location evidence="1">Membrane</location>
        <topology evidence="1">Multi-pass membrane protein</topology>
    </subcellularLocation>
</comment>
<gene>
    <name evidence="6" type="ORF">IZ6_10640</name>
</gene>
<feature type="transmembrane region" description="Helical" evidence="5">
    <location>
        <begin position="74"/>
        <end position="94"/>
    </location>
</feature>
<dbReference type="InterPro" id="IPR051598">
    <property type="entry name" value="TSUP/Inactive_protease-like"/>
</dbReference>
<comment type="similarity">
    <text evidence="5">Belongs to the 4-toluene sulfonate uptake permease (TSUP) (TC 2.A.102) family.</text>
</comment>
<dbReference type="GO" id="GO:0005886">
    <property type="term" value="C:plasma membrane"/>
    <property type="evidence" value="ECO:0007669"/>
    <property type="project" value="UniProtKB-SubCell"/>
</dbReference>
<dbReference type="Pfam" id="PF01925">
    <property type="entry name" value="TauE"/>
    <property type="match status" value="1"/>
</dbReference>
<sequence>MFEAVAAILSGVIVGTITAALGGGGSILCVPLLIYFVGIGDTHLAIGTSAAAITAILLLSFFARARAGHVRWDLAKWFGGFGLAGVCAGAIAAQQVPGDQLLILLGGLMLYIGVRSIIPRSCETHHAAGKTSHPKLALCGTAVGLVSGFFGISAGFLIVPALRRVARIAMSSAIGTSLAVASVFALATSVTYTLHGSVDFRLAAATTAGGGLGAAFGIFLDRHLASKPRTLEVLFGVSVFIAGAVICLKQISRLIG</sequence>